<dbReference type="OrthoDB" id="5567393at2"/>
<gene>
    <name evidence="2" type="ORF">BIT28_02640</name>
</gene>
<keyword evidence="1" id="KW-0732">Signal</keyword>
<dbReference type="AlphaFoldDB" id="A0A1Q9G9Q3"/>
<dbReference type="RefSeq" id="WP_075767367.1">
    <property type="nucleotide sequence ID" value="NZ_MJIL01000095.1"/>
</dbReference>
<feature type="signal peptide" evidence="1">
    <location>
        <begin position="1"/>
        <end position="26"/>
    </location>
</feature>
<evidence type="ECO:0000313" key="3">
    <source>
        <dbReference type="Proteomes" id="UP000186905"/>
    </source>
</evidence>
<keyword evidence="3" id="KW-1185">Reference proteome</keyword>
<sequence length="143" mass="15621">MKNSVFLSVVLLTVFSLSGCVGVVHTYEGVKKPAEEVAILKGEVTEFAGRNYRVVFSSYTDISKDEKDFKDVGDAIVGYPREIHMLPGEYFVLTQCLVGNEYAFPAVRASVKAGEVYEVKCGPVPGKLSTVGAKIQLVEQKTH</sequence>
<name>A0A1Q9G9Q3_9GAMM</name>
<reference evidence="2 3" key="1">
    <citation type="submission" date="2016-09" db="EMBL/GenBank/DDBJ databases">
        <title>Photobacterium proteolyticum sp. nov. a protease producing bacterium isolated from ocean sediments of Laizhou Bay.</title>
        <authorList>
            <person name="Li Y."/>
        </authorList>
    </citation>
    <scope>NUCLEOTIDE SEQUENCE [LARGE SCALE GENOMIC DNA]</scope>
    <source>
        <strain evidence="2 3">13-12</strain>
    </source>
</reference>
<dbReference type="EMBL" id="MJIL01000095">
    <property type="protein sequence ID" value="OLQ71088.1"/>
    <property type="molecule type" value="Genomic_DNA"/>
</dbReference>
<proteinExistence type="predicted"/>
<evidence type="ECO:0000313" key="2">
    <source>
        <dbReference type="EMBL" id="OLQ71088.1"/>
    </source>
</evidence>
<feature type="chain" id="PRO_5010312557" description="Lipoprotein" evidence="1">
    <location>
        <begin position="27"/>
        <end position="143"/>
    </location>
</feature>
<evidence type="ECO:0008006" key="4">
    <source>
        <dbReference type="Google" id="ProtNLM"/>
    </source>
</evidence>
<comment type="caution">
    <text evidence="2">The sequence shown here is derived from an EMBL/GenBank/DDBJ whole genome shotgun (WGS) entry which is preliminary data.</text>
</comment>
<evidence type="ECO:0000256" key="1">
    <source>
        <dbReference type="SAM" id="SignalP"/>
    </source>
</evidence>
<dbReference type="Proteomes" id="UP000186905">
    <property type="component" value="Unassembled WGS sequence"/>
</dbReference>
<organism evidence="2 3">
    <name type="scientific">Photobacterium proteolyticum</name>
    <dbReference type="NCBI Taxonomy" id="1903952"/>
    <lineage>
        <taxon>Bacteria</taxon>
        <taxon>Pseudomonadati</taxon>
        <taxon>Pseudomonadota</taxon>
        <taxon>Gammaproteobacteria</taxon>
        <taxon>Vibrionales</taxon>
        <taxon>Vibrionaceae</taxon>
        <taxon>Photobacterium</taxon>
    </lineage>
</organism>
<dbReference type="PROSITE" id="PS51257">
    <property type="entry name" value="PROKAR_LIPOPROTEIN"/>
    <property type="match status" value="1"/>
</dbReference>
<accession>A0A1Q9G9Q3</accession>
<protein>
    <recommendedName>
        <fullName evidence="4">Lipoprotein</fullName>
    </recommendedName>
</protein>